<comment type="caution">
    <text evidence="2">The sequence shown here is derived from an EMBL/GenBank/DDBJ whole genome shotgun (WGS) entry which is preliminary data.</text>
</comment>
<feature type="transmembrane region" description="Helical" evidence="1">
    <location>
        <begin position="38"/>
        <end position="57"/>
    </location>
</feature>
<proteinExistence type="predicted"/>
<feature type="transmembrane region" description="Helical" evidence="1">
    <location>
        <begin position="162"/>
        <end position="180"/>
    </location>
</feature>
<dbReference type="EMBL" id="JACRDE010000643">
    <property type="protein sequence ID" value="MBI5252724.1"/>
    <property type="molecule type" value="Genomic_DNA"/>
</dbReference>
<keyword evidence="1" id="KW-0472">Membrane</keyword>
<dbReference type="AlphaFoldDB" id="A0A9D6V705"/>
<evidence type="ECO:0000313" key="3">
    <source>
        <dbReference type="Proteomes" id="UP000807825"/>
    </source>
</evidence>
<gene>
    <name evidence="2" type="ORF">HY912_24780</name>
</gene>
<protein>
    <submittedName>
        <fullName evidence="2">Uncharacterized protein</fullName>
    </submittedName>
</protein>
<name>A0A9D6V705_9BACT</name>
<reference evidence="2" key="1">
    <citation type="submission" date="2020-07" db="EMBL/GenBank/DDBJ databases">
        <title>Huge and variable diversity of episymbiotic CPR bacteria and DPANN archaea in groundwater ecosystems.</title>
        <authorList>
            <person name="He C.Y."/>
            <person name="Keren R."/>
            <person name="Whittaker M."/>
            <person name="Farag I.F."/>
            <person name="Doudna J."/>
            <person name="Cate J.H.D."/>
            <person name="Banfield J.F."/>
        </authorList>
    </citation>
    <scope>NUCLEOTIDE SEQUENCE</scope>
    <source>
        <strain evidence="2">NC_groundwater_1664_Pr3_B-0.1um_52_9</strain>
    </source>
</reference>
<evidence type="ECO:0000313" key="2">
    <source>
        <dbReference type="EMBL" id="MBI5252724.1"/>
    </source>
</evidence>
<feature type="transmembrane region" description="Helical" evidence="1">
    <location>
        <begin position="135"/>
        <end position="156"/>
    </location>
</feature>
<sequence length="205" mass="22904">METDNDQNEHCAPMGHKSLRNEIVEFQKARMDLLKFKAVAVAALGAIGLGFSVQPGSTGTSSGIQIHPAYVLCVIPFVCLYVDLVCYHNTLRILVIARYLESHGCLYEKFISQLDASLKNLKKGVRYFFEFEDLALAWSSIGLSILLIVYGFFCFFPKEVTIFKILLTIGIAGTFLSWVAKQSYENHVKTLFATPVVVKGHSENQ</sequence>
<evidence type="ECO:0000256" key="1">
    <source>
        <dbReference type="SAM" id="Phobius"/>
    </source>
</evidence>
<dbReference type="Proteomes" id="UP000807825">
    <property type="component" value="Unassembled WGS sequence"/>
</dbReference>
<feature type="transmembrane region" description="Helical" evidence="1">
    <location>
        <begin position="69"/>
        <end position="88"/>
    </location>
</feature>
<keyword evidence="1" id="KW-1133">Transmembrane helix</keyword>
<organism evidence="2 3">
    <name type="scientific">Desulfomonile tiedjei</name>
    <dbReference type="NCBI Taxonomy" id="2358"/>
    <lineage>
        <taxon>Bacteria</taxon>
        <taxon>Pseudomonadati</taxon>
        <taxon>Thermodesulfobacteriota</taxon>
        <taxon>Desulfomonilia</taxon>
        <taxon>Desulfomonilales</taxon>
        <taxon>Desulfomonilaceae</taxon>
        <taxon>Desulfomonile</taxon>
    </lineage>
</organism>
<keyword evidence="1" id="KW-0812">Transmembrane</keyword>
<accession>A0A9D6V705</accession>